<keyword evidence="5 10" id="KW-0460">Magnesium</keyword>
<sequence>MELRAIYPYTRSKVSNIIARQGCSNTFDSSAFFLLRSSNNKAKATVPMNRLYSSKREFCLAASARTGDIFGYTFGNKTNISKASFANLSKYPSGRIETKKGFYINQLCKYATATLKKDTPSAGSGGSSGHSGTSSGGLKLKCSEFDKDGNLTNLSAEEEILVNLVQSLLLYLEESIDRTKLKELLQYSKRLSKFEQKVENIRKALDEVLEQDEDLAAMYLTNVYNYGQPQDVDSHQEIEYLLETYLMQVEEISANIDSVLSQLKTTEEIANIILDSQRNSLLLLEIRLTILAVGVGLGTFVSSLFGMNLLSGYEEHSTAFILVCTVAFVLSFFTVGYAFLRMNKMLRKMF</sequence>
<dbReference type="Proteomes" id="UP000188320">
    <property type="component" value="Unassembled WGS sequence"/>
</dbReference>
<keyword evidence="10" id="KW-0999">Mitochondrion inner membrane</keyword>
<evidence type="ECO:0000256" key="6">
    <source>
        <dbReference type="ARBA" id="ARBA00022946"/>
    </source>
</evidence>
<dbReference type="CDD" id="cd12823">
    <property type="entry name" value="Mrs2_Mfm1p-like"/>
    <property type="match status" value="1"/>
</dbReference>
<evidence type="ECO:0000313" key="12">
    <source>
        <dbReference type="EMBL" id="OMH78608.1"/>
    </source>
</evidence>
<keyword evidence="13" id="KW-1185">Reference proteome</keyword>
<evidence type="ECO:0000256" key="3">
    <source>
        <dbReference type="ARBA" id="ARBA00022448"/>
    </source>
</evidence>
<keyword evidence="10" id="KW-0496">Mitochondrion</keyword>
<accession>A0A1R1PCB2</accession>
<dbReference type="GO" id="GO:0015095">
    <property type="term" value="F:magnesium ion transmembrane transporter activity"/>
    <property type="evidence" value="ECO:0007669"/>
    <property type="project" value="TreeGrafter"/>
</dbReference>
<evidence type="ECO:0000256" key="4">
    <source>
        <dbReference type="ARBA" id="ARBA00022692"/>
    </source>
</evidence>
<feature type="transmembrane region" description="Helical" evidence="10">
    <location>
        <begin position="319"/>
        <end position="340"/>
    </location>
</feature>
<dbReference type="InterPro" id="IPR039204">
    <property type="entry name" value="MRS2-like"/>
</dbReference>
<feature type="transmembrane region" description="Helical" evidence="10">
    <location>
        <begin position="288"/>
        <end position="307"/>
    </location>
</feature>
<name>A0A1R1PCB2_ZANCU</name>
<dbReference type="EMBL" id="LSSK01001882">
    <property type="protein sequence ID" value="OMH78608.1"/>
    <property type="molecule type" value="Genomic_DNA"/>
</dbReference>
<keyword evidence="3 10" id="KW-0813">Transport</keyword>
<evidence type="ECO:0000256" key="10">
    <source>
        <dbReference type="RuleBase" id="RU366042"/>
    </source>
</evidence>
<evidence type="ECO:0000256" key="8">
    <source>
        <dbReference type="ARBA" id="ARBA00023065"/>
    </source>
</evidence>
<keyword evidence="6" id="KW-0809">Transit peptide</keyword>
<dbReference type="Pfam" id="PF22099">
    <property type="entry name" value="MRS2-like"/>
    <property type="match status" value="1"/>
</dbReference>
<dbReference type="PANTHER" id="PTHR13890:SF0">
    <property type="entry name" value="MAGNESIUM TRANSPORTER MRS2 HOMOLOG, MITOCHONDRIAL"/>
    <property type="match status" value="1"/>
</dbReference>
<dbReference type="Gene3D" id="1.20.58.340">
    <property type="entry name" value="Magnesium transport protein CorA, transmembrane region"/>
    <property type="match status" value="1"/>
</dbReference>
<keyword evidence="11" id="KW-0175">Coiled coil</keyword>
<reference evidence="13" key="1">
    <citation type="submission" date="2017-01" db="EMBL/GenBank/DDBJ databases">
        <authorList>
            <person name="Wang Y."/>
            <person name="White M."/>
            <person name="Kvist S."/>
            <person name="Moncalvo J.-M."/>
        </authorList>
    </citation>
    <scope>NUCLEOTIDE SEQUENCE [LARGE SCALE GENOMIC DNA]</scope>
    <source>
        <strain evidence="13">COL-18-3</strain>
    </source>
</reference>
<dbReference type="OrthoDB" id="10251508at2759"/>
<protein>
    <recommendedName>
        <fullName evidence="10">Magnesium transporter</fullName>
    </recommendedName>
</protein>
<comment type="subcellular location">
    <subcellularLocation>
        <location evidence="1">Membrane</location>
        <topology evidence="1">Multi-pass membrane protein</topology>
    </subcellularLocation>
    <subcellularLocation>
        <location evidence="10">Mitochondrion inner membrane</location>
        <topology evidence="10">Multi-pass membrane protein</topology>
    </subcellularLocation>
</comment>
<keyword evidence="4 10" id="KW-0812">Transmembrane</keyword>
<organism evidence="12 13">
    <name type="scientific">Zancudomyces culisetae</name>
    <name type="common">Gut fungus</name>
    <name type="synonym">Smittium culisetae</name>
    <dbReference type="NCBI Taxonomy" id="1213189"/>
    <lineage>
        <taxon>Eukaryota</taxon>
        <taxon>Fungi</taxon>
        <taxon>Fungi incertae sedis</taxon>
        <taxon>Zoopagomycota</taxon>
        <taxon>Kickxellomycotina</taxon>
        <taxon>Harpellomycetes</taxon>
        <taxon>Harpellales</taxon>
        <taxon>Legeriomycetaceae</taxon>
        <taxon>Zancudomyces</taxon>
    </lineage>
</organism>
<evidence type="ECO:0000256" key="11">
    <source>
        <dbReference type="SAM" id="Coils"/>
    </source>
</evidence>
<evidence type="ECO:0000256" key="5">
    <source>
        <dbReference type="ARBA" id="ARBA00022842"/>
    </source>
</evidence>
<keyword evidence="8 10" id="KW-0406">Ion transport</keyword>
<evidence type="ECO:0000313" key="13">
    <source>
        <dbReference type="Proteomes" id="UP000188320"/>
    </source>
</evidence>
<gene>
    <name evidence="12" type="ORF">AX774_g7996</name>
</gene>
<dbReference type="GO" id="GO:0045016">
    <property type="term" value="P:mitochondrial magnesium ion transmembrane transport"/>
    <property type="evidence" value="ECO:0007669"/>
    <property type="project" value="TreeGrafter"/>
</dbReference>
<evidence type="ECO:0000256" key="7">
    <source>
        <dbReference type="ARBA" id="ARBA00022989"/>
    </source>
</evidence>
<evidence type="ECO:0000256" key="9">
    <source>
        <dbReference type="ARBA" id="ARBA00023136"/>
    </source>
</evidence>
<evidence type="ECO:0000256" key="2">
    <source>
        <dbReference type="ARBA" id="ARBA00009765"/>
    </source>
</evidence>
<proteinExistence type="inferred from homology"/>
<keyword evidence="7 10" id="KW-1133">Transmembrane helix</keyword>
<evidence type="ECO:0000256" key="1">
    <source>
        <dbReference type="ARBA" id="ARBA00004141"/>
    </source>
</evidence>
<comment type="caution">
    <text evidence="12">The sequence shown here is derived from an EMBL/GenBank/DDBJ whole genome shotgun (WGS) entry which is preliminary data.</text>
</comment>
<comment type="similarity">
    <text evidence="2 10">Belongs to the CorA metal ion transporter (MIT) (TC 1.A.35) family.</text>
</comment>
<dbReference type="PANTHER" id="PTHR13890">
    <property type="entry name" value="RNA SPLICING PROTEIN MRS2, MITOCHONDRIAL"/>
    <property type="match status" value="1"/>
</dbReference>
<dbReference type="AlphaFoldDB" id="A0A1R1PCB2"/>
<dbReference type="GO" id="GO:0005743">
    <property type="term" value="C:mitochondrial inner membrane"/>
    <property type="evidence" value="ECO:0007669"/>
    <property type="project" value="UniProtKB-SubCell"/>
</dbReference>
<keyword evidence="9 10" id="KW-0472">Membrane</keyword>
<feature type="coiled-coil region" evidence="11">
    <location>
        <begin position="184"/>
        <end position="211"/>
    </location>
</feature>